<organism evidence="1 2">
    <name type="scientific">Ceraceosorus bombacis</name>
    <dbReference type="NCBI Taxonomy" id="401625"/>
    <lineage>
        <taxon>Eukaryota</taxon>
        <taxon>Fungi</taxon>
        <taxon>Dikarya</taxon>
        <taxon>Basidiomycota</taxon>
        <taxon>Ustilaginomycotina</taxon>
        <taxon>Exobasidiomycetes</taxon>
        <taxon>Ceraceosorales</taxon>
        <taxon>Ceraceosoraceae</taxon>
        <taxon>Ceraceosorus</taxon>
    </lineage>
</organism>
<reference evidence="1 2" key="1">
    <citation type="submission" date="2014-09" db="EMBL/GenBank/DDBJ databases">
        <authorList>
            <person name="Magalhaes I.L.F."/>
            <person name="Oliveira U."/>
            <person name="Santos F.R."/>
            <person name="Vidigal T.H.D.A."/>
            <person name="Brescovit A.D."/>
            <person name="Santos A.J."/>
        </authorList>
    </citation>
    <scope>NUCLEOTIDE SEQUENCE [LARGE SCALE GENOMIC DNA]</scope>
</reference>
<proteinExistence type="predicted"/>
<evidence type="ECO:0000313" key="1">
    <source>
        <dbReference type="EMBL" id="CEH15809.1"/>
    </source>
</evidence>
<name>A0A0P1BHI3_9BASI</name>
<evidence type="ECO:0000313" key="2">
    <source>
        <dbReference type="Proteomes" id="UP000054845"/>
    </source>
</evidence>
<dbReference type="EMBL" id="CCYA01000272">
    <property type="protein sequence ID" value="CEH15809.1"/>
    <property type="molecule type" value="Genomic_DNA"/>
</dbReference>
<dbReference type="Proteomes" id="UP000054845">
    <property type="component" value="Unassembled WGS sequence"/>
</dbReference>
<sequence length="172" mass="18909">MRMALPPLSLRLFGSNFVGKTAVARCFPRLTTDCSTRSALNASSICQATNIYSIDFFVQSVCNAAPAQYNSTTSCKRRQRLIVRHTQRRHPTSRAPRTQCLKIAAGLKYAERPTAFRRSGVNAPATAVLRLDRRYLGLARGNHSRKSTDGRPTARETMFTCVGSNGITGLGN</sequence>
<accession>A0A0P1BHI3</accession>
<dbReference type="AlphaFoldDB" id="A0A0P1BHI3"/>
<protein>
    <submittedName>
        <fullName evidence="1">Uncharacterized protein</fullName>
    </submittedName>
</protein>
<keyword evidence="2" id="KW-1185">Reference proteome</keyword>